<dbReference type="STRING" id="37001.A0A1A9WW74"/>
<dbReference type="EnsemblMetazoa" id="GBRI034722-RA">
    <property type="protein sequence ID" value="GBRI034722-PA"/>
    <property type="gene ID" value="GBRI034722"/>
</dbReference>
<dbReference type="AlphaFoldDB" id="A0A1A9WW74"/>
<dbReference type="GO" id="GO:0032981">
    <property type="term" value="P:mitochondrial respiratory chain complex I assembly"/>
    <property type="evidence" value="ECO:0007669"/>
    <property type="project" value="InterPro"/>
</dbReference>
<proteinExistence type="predicted"/>
<keyword evidence="3" id="KW-1185">Reference proteome</keyword>
<name>A0A1A9WW74_9MUSC</name>
<protein>
    <recommendedName>
        <fullName evidence="4">Protein NDUFAF4 homolog</fullName>
    </recommendedName>
</protein>
<dbReference type="PANTHER" id="PTHR13338">
    <property type="entry name" value="UPF0240 PROTEIN"/>
    <property type="match status" value="1"/>
</dbReference>
<dbReference type="Pfam" id="PF06784">
    <property type="entry name" value="UPF0240"/>
    <property type="match status" value="1"/>
</dbReference>
<dbReference type="InterPro" id="IPR009622">
    <property type="entry name" value="NDUFAF4"/>
</dbReference>
<evidence type="ECO:0000313" key="2">
    <source>
        <dbReference type="EnsemblMetazoa" id="GBRI034722-PA"/>
    </source>
</evidence>
<dbReference type="Proteomes" id="UP000091820">
    <property type="component" value="Unassembled WGS sequence"/>
</dbReference>
<evidence type="ECO:0008006" key="4">
    <source>
        <dbReference type="Google" id="ProtNLM"/>
    </source>
</evidence>
<evidence type="ECO:0000256" key="1">
    <source>
        <dbReference type="SAM" id="MobiDB-lite"/>
    </source>
</evidence>
<sequence>MGQVASFMVRKMNRFNVENRAQRVLEKDKPTPAPKYESNLRDMERTMKLDPTFLEKLNTKDIELDQRLKNVYVTSKDSYDVSQLKAEKDRKDLPTDRSTPEDFEYGYQEPKRITVGRCTLRQALEFLTYHQDDPETWTAQKIADDYKMKAKLVEQILYHFKTHRVFIPDEKSTETILVQAKRKLLMDKPKPKDSSN</sequence>
<dbReference type="PANTHER" id="PTHR13338:SF4">
    <property type="entry name" value="NADH DEHYDROGENASE [UBIQUINONE] 1 ALPHA SUBCOMPLEX ASSEMBLY FACTOR 4"/>
    <property type="match status" value="1"/>
</dbReference>
<feature type="region of interest" description="Disordered" evidence="1">
    <location>
        <begin position="83"/>
        <end position="103"/>
    </location>
</feature>
<evidence type="ECO:0000313" key="3">
    <source>
        <dbReference type="Proteomes" id="UP000091820"/>
    </source>
</evidence>
<reference evidence="3" key="1">
    <citation type="submission" date="2014-03" db="EMBL/GenBank/DDBJ databases">
        <authorList>
            <person name="Aksoy S."/>
            <person name="Warren W."/>
            <person name="Wilson R.K."/>
        </authorList>
    </citation>
    <scope>NUCLEOTIDE SEQUENCE [LARGE SCALE GENOMIC DNA]</scope>
    <source>
        <strain evidence="3">IAEA</strain>
    </source>
</reference>
<accession>A0A1A9WW74</accession>
<organism evidence="2 3">
    <name type="scientific">Glossina brevipalpis</name>
    <dbReference type="NCBI Taxonomy" id="37001"/>
    <lineage>
        <taxon>Eukaryota</taxon>
        <taxon>Metazoa</taxon>
        <taxon>Ecdysozoa</taxon>
        <taxon>Arthropoda</taxon>
        <taxon>Hexapoda</taxon>
        <taxon>Insecta</taxon>
        <taxon>Pterygota</taxon>
        <taxon>Neoptera</taxon>
        <taxon>Endopterygota</taxon>
        <taxon>Diptera</taxon>
        <taxon>Brachycera</taxon>
        <taxon>Muscomorpha</taxon>
        <taxon>Hippoboscoidea</taxon>
        <taxon>Glossinidae</taxon>
        <taxon>Glossina</taxon>
    </lineage>
</organism>
<dbReference type="VEuPathDB" id="VectorBase:GBRI034722"/>
<dbReference type="GO" id="GO:0005739">
    <property type="term" value="C:mitochondrion"/>
    <property type="evidence" value="ECO:0007669"/>
    <property type="project" value="TreeGrafter"/>
</dbReference>
<feature type="compositionally biased region" description="Basic and acidic residues" evidence="1">
    <location>
        <begin position="85"/>
        <end position="100"/>
    </location>
</feature>
<reference evidence="2" key="2">
    <citation type="submission" date="2020-05" db="UniProtKB">
        <authorList>
            <consortium name="EnsemblMetazoa"/>
        </authorList>
    </citation>
    <scope>IDENTIFICATION</scope>
    <source>
        <strain evidence="2">IAEA</strain>
    </source>
</reference>